<organism evidence="1 2">
    <name type="scientific">Phomopsis amygdali</name>
    <name type="common">Fusicoccum amygdali</name>
    <dbReference type="NCBI Taxonomy" id="1214568"/>
    <lineage>
        <taxon>Eukaryota</taxon>
        <taxon>Fungi</taxon>
        <taxon>Dikarya</taxon>
        <taxon>Ascomycota</taxon>
        <taxon>Pezizomycotina</taxon>
        <taxon>Sordariomycetes</taxon>
        <taxon>Sordariomycetidae</taxon>
        <taxon>Diaporthales</taxon>
        <taxon>Diaporthaceae</taxon>
        <taxon>Diaporthe</taxon>
    </lineage>
</organism>
<sequence length="178" mass="19327">MHFYLAANHVLLARLAGRADDDICVGIADINRATVQDIVGMGYFANLLPVCMALEPTFASQLEATKDRLRQAMQHVRVPYSVTLERLGVFDYRQGGAGSGTIGAASIVQVDTSRERTPYDVVLEMSDDPAKDLLVTVKLQSSLYGSEDPKAFLDAYVSVLTSVSSNTTVGVENIRVEL</sequence>
<evidence type="ECO:0008006" key="3">
    <source>
        <dbReference type="Google" id="ProtNLM"/>
    </source>
</evidence>
<gene>
    <name evidence="1" type="ORF">N8I77_005494</name>
</gene>
<dbReference type="Gene3D" id="3.30.559.30">
    <property type="entry name" value="Nonribosomal peptide synthetase, condensation domain"/>
    <property type="match status" value="1"/>
</dbReference>
<dbReference type="EMBL" id="JAUJFL010000003">
    <property type="protein sequence ID" value="KAK2606763.1"/>
    <property type="molecule type" value="Genomic_DNA"/>
</dbReference>
<keyword evidence="2" id="KW-1185">Reference proteome</keyword>
<name>A0AAD9SG71_PHOAM</name>
<evidence type="ECO:0000313" key="1">
    <source>
        <dbReference type="EMBL" id="KAK2606763.1"/>
    </source>
</evidence>
<comment type="caution">
    <text evidence="1">The sequence shown here is derived from an EMBL/GenBank/DDBJ whole genome shotgun (WGS) entry which is preliminary data.</text>
</comment>
<protein>
    <recommendedName>
        <fullName evidence="3">Condensation domain-containing protein</fullName>
    </recommendedName>
</protein>
<dbReference type="SUPFAM" id="SSF52777">
    <property type="entry name" value="CoA-dependent acyltransferases"/>
    <property type="match status" value="1"/>
</dbReference>
<dbReference type="Proteomes" id="UP001265746">
    <property type="component" value="Unassembled WGS sequence"/>
</dbReference>
<dbReference type="AlphaFoldDB" id="A0AAD9SG71"/>
<evidence type="ECO:0000313" key="2">
    <source>
        <dbReference type="Proteomes" id="UP001265746"/>
    </source>
</evidence>
<proteinExistence type="predicted"/>
<reference evidence="1" key="1">
    <citation type="submission" date="2023-06" db="EMBL/GenBank/DDBJ databases">
        <authorList>
            <person name="Noh H."/>
        </authorList>
    </citation>
    <scope>NUCLEOTIDE SEQUENCE</scope>
    <source>
        <strain evidence="1">DUCC20226</strain>
    </source>
</reference>
<accession>A0AAD9SG71</accession>